<feature type="domain" description="Glycoside hydrolase family 5" evidence="8">
    <location>
        <begin position="86"/>
        <end position="298"/>
    </location>
</feature>
<dbReference type="EMBL" id="JAGIXG020000071">
    <property type="protein sequence ID" value="KAI6778352.1"/>
    <property type="molecule type" value="Genomic_DNA"/>
</dbReference>
<evidence type="ECO:0000256" key="3">
    <source>
        <dbReference type="ARBA" id="ARBA00012601"/>
    </source>
</evidence>
<sequence length="349" mass="37897">MSIPLPPQPAASSGSPVNRLLIGVLAVLVAAPSVSANTSRFRGVNWAVLGDNFVDGPLILNGLDESDDYDTVRAKADAVYAGFEDNLAINTIRLPVNTHTVSSTWWDAYAGVIDSATDRGLNAILGYWEDGAASGGRVNNVAAWDAMWDTVTDQYGNNSLVHFEPMNEPHGYSAAEWTDMAATWIAGHPSVPRERILVGGTGYSQDAKPVCADRRLDGTLISYHIYTFFYGQENYDGWVQTFRDGLGDCASRAVTTEFGAPMDSGLDYSNADSADNFVQYLRAVTDVMRQLNMGSTYWPGTGGKITQGQSDDWYSIQKLHGSGTNLILTTPNPSGVNRLWHGWGPERVQ</sequence>
<keyword evidence="5 6" id="KW-0326">Glycosidase</keyword>
<dbReference type="GO" id="GO:0009251">
    <property type="term" value="P:glucan catabolic process"/>
    <property type="evidence" value="ECO:0007669"/>
    <property type="project" value="TreeGrafter"/>
</dbReference>
<organism evidence="9 10">
    <name type="scientific">Emericellopsis cladophorae</name>
    <dbReference type="NCBI Taxonomy" id="2686198"/>
    <lineage>
        <taxon>Eukaryota</taxon>
        <taxon>Fungi</taxon>
        <taxon>Dikarya</taxon>
        <taxon>Ascomycota</taxon>
        <taxon>Pezizomycotina</taxon>
        <taxon>Sordariomycetes</taxon>
        <taxon>Hypocreomycetidae</taxon>
        <taxon>Hypocreales</taxon>
        <taxon>Bionectriaceae</taxon>
        <taxon>Emericellopsis</taxon>
    </lineage>
</organism>
<dbReference type="PANTHER" id="PTHR34142">
    <property type="entry name" value="ENDO-BETA-1,4-GLUCANASE A"/>
    <property type="match status" value="1"/>
</dbReference>
<evidence type="ECO:0000259" key="8">
    <source>
        <dbReference type="Pfam" id="PF00150"/>
    </source>
</evidence>
<evidence type="ECO:0000256" key="7">
    <source>
        <dbReference type="SAM" id="SignalP"/>
    </source>
</evidence>
<dbReference type="EC" id="3.2.1.4" evidence="3"/>
<dbReference type="Gene3D" id="3.20.20.80">
    <property type="entry name" value="Glycosidases"/>
    <property type="match status" value="1"/>
</dbReference>
<comment type="caution">
    <text evidence="9">The sequence shown here is derived from an EMBL/GenBank/DDBJ whole genome shotgun (WGS) entry which is preliminary data.</text>
</comment>
<dbReference type="RefSeq" id="XP_051359208.1">
    <property type="nucleotide sequence ID" value="XM_051509826.1"/>
</dbReference>
<evidence type="ECO:0000256" key="1">
    <source>
        <dbReference type="ARBA" id="ARBA00000966"/>
    </source>
</evidence>
<dbReference type="InterPro" id="IPR017853">
    <property type="entry name" value="GH"/>
</dbReference>
<reference evidence="9" key="1">
    <citation type="journal article" date="2021" name="J Fungi (Basel)">
        <title>Genomic and Metabolomic Analyses of the Marine Fungus Emericellopsis cladophorae: Insights into Saltwater Adaptability Mechanisms and Its Biosynthetic Potential.</title>
        <authorList>
            <person name="Goncalves M.F.M."/>
            <person name="Hilario S."/>
            <person name="Van de Peer Y."/>
            <person name="Esteves A.C."/>
            <person name="Alves A."/>
        </authorList>
    </citation>
    <scope>NUCLEOTIDE SEQUENCE</scope>
    <source>
        <strain evidence="9">MUM 19.33</strain>
    </source>
</reference>
<evidence type="ECO:0000313" key="9">
    <source>
        <dbReference type="EMBL" id="KAI6778352.1"/>
    </source>
</evidence>
<proteinExistence type="inferred from homology"/>
<evidence type="ECO:0000256" key="2">
    <source>
        <dbReference type="ARBA" id="ARBA00005641"/>
    </source>
</evidence>
<comment type="similarity">
    <text evidence="2 6">Belongs to the glycosyl hydrolase 5 (cellulase A) family.</text>
</comment>
<dbReference type="InterPro" id="IPR001547">
    <property type="entry name" value="Glyco_hydro_5"/>
</dbReference>
<dbReference type="AlphaFoldDB" id="A0A9Q0B993"/>
<gene>
    <name evidence="9" type="ORF">J7T54_002976</name>
</gene>
<reference evidence="9" key="2">
    <citation type="submission" date="2022-07" db="EMBL/GenBank/DDBJ databases">
        <authorList>
            <person name="Goncalves M.F.M."/>
            <person name="Hilario S."/>
            <person name="Van De Peer Y."/>
            <person name="Esteves A.C."/>
            <person name="Alves A."/>
        </authorList>
    </citation>
    <scope>NUCLEOTIDE SEQUENCE</scope>
    <source>
        <strain evidence="9">MUM 19.33</strain>
    </source>
</reference>
<keyword evidence="10" id="KW-1185">Reference proteome</keyword>
<evidence type="ECO:0000256" key="4">
    <source>
        <dbReference type="ARBA" id="ARBA00022801"/>
    </source>
</evidence>
<feature type="chain" id="PRO_5040277993" description="cellulase" evidence="7">
    <location>
        <begin position="37"/>
        <end position="349"/>
    </location>
</feature>
<evidence type="ECO:0000313" key="10">
    <source>
        <dbReference type="Proteomes" id="UP001055219"/>
    </source>
</evidence>
<evidence type="ECO:0000256" key="6">
    <source>
        <dbReference type="RuleBase" id="RU361153"/>
    </source>
</evidence>
<keyword evidence="4 6" id="KW-0378">Hydrolase</keyword>
<dbReference type="SUPFAM" id="SSF51445">
    <property type="entry name" value="(Trans)glycosidases"/>
    <property type="match status" value="1"/>
</dbReference>
<dbReference type="GeneID" id="75829482"/>
<protein>
    <recommendedName>
        <fullName evidence="3">cellulase</fullName>
        <ecNumber evidence="3">3.2.1.4</ecNumber>
    </recommendedName>
</protein>
<dbReference type="GO" id="GO:0008810">
    <property type="term" value="F:cellulase activity"/>
    <property type="evidence" value="ECO:0007669"/>
    <property type="project" value="UniProtKB-EC"/>
</dbReference>
<comment type="catalytic activity">
    <reaction evidence="1">
        <text>Endohydrolysis of (1-&gt;4)-beta-D-glucosidic linkages in cellulose, lichenin and cereal beta-D-glucans.</text>
        <dbReference type="EC" id="3.2.1.4"/>
    </reaction>
</comment>
<dbReference type="OrthoDB" id="412536at2759"/>
<evidence type="ECO:0000256" key="5">
    <source>
        <dbReference type="ARBA" id="ARBA00023295"/>
    </source>
</evidence>
<dbReference type="Proteomes" id="UP001055219">
    <property type="component" value="Unassembled WGS sequence"/>
</dbReference>
<name>A0A9Q0B993_9HYPO</name>
<dbReference type="PANTHER" id="PTHR34142:SF1">
    <property type="entry name" value="GLYCOSIDE HYDROLASE FAMILY 5 DOMAIN-CONTAINING PROTEIN"/>
    <property type="match status" value="1"/>
</dbReference>
<keyword evidence="7" id="KW-0732">Signal</keyword>
<accession>A0A9Q0B993</accession>
<dbReference type="Pfam" id="PF00150">
    <property type="entry name" value="Cellulase"/>
    <property type="match status" value="1"/>
</dbReference>
<feature type="signal peptide" evidence="7">
    <location>
        <begin position="1"/>
        <end position="36"/>
    </location>
</feature>